<name>A0A1N7EX25_9NOCA</name>
<dbReference type="STRING" id="1344003.SAMN05445060_1604"/>
<dbReference type="Gene3D" id="3.30.70.260">
    <property type="match status" value="1"/>
</dbReference>
<dbReference type="Proteomes" id="UP000186218">
    <property type="component" value="Unassembled WGS sequence"/>
</dbReference>
<dbReference type="PRINTS" id="PR01575">
    <property type="entry name" value="FFH4HYDRLASE"/>
</dbReference>
<dbReference type="AlphaFoldDB" id="A0A1N7EX25"/>
<dbReference type="PANTHER" id="PTHR42706:SF1">
    <property type="entry name" value="FORMYLTETRAHYDROFOLATE DEFORMYLASE 2, MITOCHONDRIAL"/>
    <property type="match status" value="1"/>
</dbReference>
<reference evidence="1 2" key="1">
    <citation type="submission" date="2017-01" db="EMBL/GenBank/DDBJ databases">
        <authorList>
            <person name="Mah S.A."/>
            <person name="Swanson W.J."/>
            <person name="Moy G.W."/>
            <person name="Vacquier V.D."/>
        </authorList>
    </citation>
    <scope>NUCLEOTIDE SEQUENCE [LARGE SCALE GENOMIC DNA]</scope>
    <source>
        <strain evidence="1 2">CPCC 203464</strain>
    </source>
</reference>
<keyword evidence="2" id="KW-1185">Reference proteome</keyword>
<dbReference type="InterPro" id="IPR004810">
    <property type="entry name" value="PurU"/>
</dbReference>
<dbReference type="InterPro" id="IPR045865">
    <property type="entry name" value="ACT-like_dom_sf"/>
</dbReference>
<proteinExistence type="predicted"/>
<feature type="non-terminal residue" evidence="1">
    <location>
        <position position="128"/>
    </location>
</feature>
<sequence>MSARASLDDHRYVLTLGCPDSTGIVARISGFLGEIGGWIVEAAYHSDPASGWFFTRQAVRADSVTLSPEEIRARFQREVVAGLGSDTEWRFTDTAARKRIVILVSREGHCLGDLLGRAYRGELPADVA</sequence>
<dbReference type="GO" id="GO:0008864">
    <property type="term" value="F:formyltetrahydrofolate deformylase activity"/>
    <property type="evidence" value="ECO:0007669"/>
    <property type="project" value="InterPro"/>
</dbReference>
<dbReference type="GO" id="GO:0006189">
    <property type="term" value="P:'de novo' IMP biosynthetic process"/>
    <property type="evidence" value="ECO:0007669"/>
    <property type="project" value="InterPro"/>
</dbReference>
<dbReference type="InterPro" id="IPR044074">
    <property type="entry name" value="PurU_ACT"/>
</dbReference>
<evidence type="ECO:0000313" key="2">
    <source>
        <dbReference type="Proteomes" id="UP000186218"/>
    </source>
</evidence>
<dbReference type="CDD" id="cd04875">
    <property type="entry name" value="ACT_F4HF-DF"/>
    <property type="match status" value="1"/>
</dbReference>
<accession>A0A1N7EX25</accession>
<organism evidence="1 2">
    <name type="scientific">Williamsia sterculiae</name>
    <dbReference type="NCBI Taxonomy" id="1344003"/>
    <lineage>
        <taxon>Bacteria</taxon>
        <taxon>Bacillati</taxon>
        <taxon>Actinomycetota</taxon>
        <taxon>Actinomycetes</taxon>
        <taxon>Mycobacteriales</taxon>
        <taxon>Nocardiaceae</taxon>
        <taxon>Williamsia</taxon>
    </lineage>
</organism>
<protein>
    <submittedName>
        <fullName evidence="1">Formyltetrahydrofolate deformylase</fullName>
    </submittedName>
</protein>
<dbReference type="EMBL" id="FTNT01000004">
    <property type="protein sequence ID" value="SIR92604.1"/>
    <property type="molecule type" value="Genomic_DNA"/>
</dbReference>
<dbReference type="PANTHER" id="PTHR42706">
    <property type="entry name" value="FORMYLTETRAHYDROFOLATE DEFORMYLASE"/>
    <property type="match status" value="1"/>
</dbReference>
<dbReference type="SUPFAM" id="SSF55021">
    <property type="entry name" value="ACT-like"/>
    <property type="match status" value="1"/>
</dbReference>
<evidence type="ECO:0000313" key="1">
    <source>
        <dbReference type="EMBL" id="SIR92604.1"/>
    </source>
</evidence>
<gene>
    <name evidence="1" type="ORF">SAMN05445060_1604</name>
</gene>